<dbReference type="InterPro" id="IPR046341">
    <property type="entry name" value="SET_dom_sf"/>
</dbReference>
<evidence type="ECO:0000259" key="1">
    <source>
        <dbReference type="PROSITE" id="PS50280"/>
    </source>
</evidence>
<accession>A0AAJ0MJ62</accession>
<dbReference type="InterPro" id="IPR053185">
    <property type="entry name" value="SET_domain_protein"/>
</dbReference>
<gene>
    <name evidence="2" type="ORF">B0T25DRAFT_442221</name>
</gene>
<dbReference type="SUPFAM" id="SSF82199">
    <property type="entry name" value="SET domain"/>
    <property type="match status" value="1"/>
</dbReference>
<dbReference type="EMBL" id="JAUIQD010000001">
    <property type="protein sequence ID" value="KAK3362460.1"/>
    <property type="molecule type" value="Genomic_DNA"/>
</dbReference>
<feature type="domain" description="SET" evidence="1">
    <location>
        <begin position="41"/>
        <end position="184"/>
    </location>
</feature>
<organism evidence="2 3">
    <name type="scientific">Lasiosphaeria hispida</name>
    <dbReference type="NCBI Taxonomy" id="260671"/>
    <lineage>
        <taxon>Eukaryota</taxon>
        <taxon>Fungi</taxon>
        <taxon>Dikarya</taxon>
        <taxon>Ascomycota</taxon>
        <taxon>Pezizomycotina</taxon>
        <taxon>Sordariomycetes</taxon>
        <taxon>Sordariomycetidae</taxon>
        <taxon>Sordariales</taxon>
        <taxon>Lasiosphaeriaceae</taxon>
        <taxon>Lasiosphaeria</taxon>
    </lineage>
</organism>
<evidence type="ECO:0000313" key="3">
    <source>
        <dbReference type="Proteomes" id="UP001275084"/>
    </source>
</evidence>
<dbReference type="PROSITE" id="PS50280">
    <property type="entry name" value="SET"/>
    <property type="match status" value="1"/>
</dbReference>
<dbReference type="SMART" id="SM00317">
    <property type="entry name" value="SET"/>
    <property type="match status" value="1"/>
</dbReference>
<reference evidence="2" key="2">
    <citation type="submission" date="2023-06" db="EMBL/GenBank/DDBJ databases">
        <authorList>
            <consortium name="Lawrence Berkeley National Laboratory"/>
            <person name="Haridas S."/>
            <person name="Hensen N."/>
            <person name="Bonometti L."/>
            <person name="Westerberg I."/>
            <person name="Brannstrom I.O."/>
            <person name="Guillou S."/>
            <person name="Cros-Aarteil S."/>
            <person name="Calhoun S."/>
            <person name="Kuo A."/>
            <person name="Mondo S."/>
            <person name="Pangilinan J."/>
            <person name="Riley R."/>
            <person name="Labutti K."/>
            <person name="Andreopoulos B."/>
            <person name="Lipzen A."/>
            <person name="Chen C."/>
            <person name="Yanf M."/>
            <person name="Daum C."/>
            <person name="Ng V."/>
            <person name="Clum A."/>
            <person name="Steindorff A."/>
            <person name="Ohm R."/>
            <person name="Martin F."/>
            <person name="Silar P."/>
            <person name="Natvig D."/>
            <person name="Lalanne C."/>
            <person name="Gautier V."/>
            <person name="Ament-Velasquez S.L."/>
            <person name="Kruys A."/>
            <person name="Hutchinson M.I."/>
            <person name="Powell A.J."/>
            <person name="Barry K."/>
            <person name="Miller A.N."/>
            <person name="Grigoriev I.V."/>
            <person name="Debuchy R."/>
            <person name="Gladieux P."/>
            <person name="Thoren M.H."/>
            <person name="Johannesson H."/>
        </authorList>
    </citation>
    <scope>NUCLEOTIDE SEQUENCE</scope>
    <source>
        <strain evidence="2">CBS 955.72</strain>
    </source>
</reference>
<dbReference type="Gene3D" id="2.170.270.10">
    <property type="entry name" value="SET domain"/>
    <property type="match status" value="1"/>
</dbReference>
<dbReference type="PANTHER" id="PTHR47332:SF6">
    <property type="entry name" value="SET DOMAIN-CONTAINING PROTEIN"/>
    <property type="match status" value="1"/>
</dbReference>
<sequence>MEYCTYLNPHMNGGFVLLSAEVNVDVIDAFPFERTLVYEAPPFYMEEIPGKGFGLIANRSILKGEVVMKNTPALLVQFGPHLELDGESRLEFYEKAVRRLPKERQDAFMRQYGEDVFMKIDRNSFRLFINGDKKYSGHLGCFPDVSRFNHDCRPNLHYRIANITHTVIAARNISAGEELTVSYIDGTLSQADRQSRLDDWGFKCTCPVCSSGADGIAASDARLELIHEIEDGLEKMVAAGGAITPELGAQLVDLYEKEGLLTYLGHAYTRAALLFSMVADEENVVAYAKQAAEAMVREHGPGAGDAKAMMGLAEHPREHWSWGVGMRAKKGEETVVASKANGKAQGEKVETLRMDNIVFE</sequence>
<keyword evidence="3" id="KW-1185">Reference proteome</keyword>
<dbReference type="InterPro" id="IPR001214">
    <property type="entry name" value="SET_dom"/>
</dbReference>
<name>A0AAJ0MJ62_9PEZI</name>
<dbReference type="Proteomes" id="UP001275084">
    <property type="component" value="Unassembled WGS sequence"/>
</dbReference>
<dbReference type="Pfam" id="PF00856">
    <property type="entry name" value="SET"/>
    <property type="match status" value="1"/>
</dbReference>
<proteinExistence type="predicted"/>
<protein>
    <recommendedName>
        <fullName evidence="1">SET domain-containing protein</fullName>
    </recommendedName>
</protein>
<dbReference type="CDD" id="cd20071">
    <property type="entry name" value="SET_SMYD"/>
    <property type="match status" value="1"/>
</dbReference>
<comment type="caution">
    <text evidence="2">The sequence shown here is derived from an EMBL/GenBank/DDBJ whole genome shotgun (WGS) entry which is preliminary data.</text>
</comment>
<reference evidence="2" key="1">
    <citation type="journal article" date="2023" name="Mol. Phylogenet. Evol.">
        <title>Genome-scale phylogeny and comparative genomics of the fungal order Sordariales.</title>
        <authorList>
            <person name="Hensen N."/>
            <person name="Bonometti L."/>
            <person name="Westerberg I."/>
            <person name="Brannstrom I.O."/>
            <person name="Guillou S."/>
            <person name="Cros-Aarteil S."/>
            <person name="Calhoun S."/>
            <person name="Haridas S."/>
            <person name="Kuo A."/>
            <person name="Mondo S."/>
            <person name="Pangilinan J."/>
            <person name="Riley R."/>
            <person name="LaButti K."/>
            <person name="Andreopoulos B."/>
            <person name="Lipzen A."/>
            <person name="Chen C."/>
            <person name="Yan M."/>
            <person name="Daum C."/>
            <person name="Ng V."/>
            <person name="Clum A."/>
            <person name="Steindorff A."/>
            <person name="Ohm R.A."/>
            <person name="Martin F."/>
            <person name="Silar P."/>
            <person name="Natvig D.O."/>
            <person name="Lalanne C."/>
            <person name="Gautier V."/>
            <person name="Ament-Velasquez S.L."/>
            <person name="Kruys A."/>
            <person name="Hutchinson M.I."/>
            <person name="Powell A.J."/>
            <person name="Barry K."/>
            <person name="Miller A.N."/>
            <person name="Grigoriev I.V."/>
            <person name="Debuchy R."/>
            <person name="Gladieux P."/>
            <person name="Hiltunen Thoren M."/>
            <person name="Johannesson H."/>
        </authorList>
    </citation>
    <scope>NUCLEOTIDE SEQUENCE</scope>
    <source>
        <strain evidence="2">CBS 955.72</strain>
    </source>
</reference>
<evidence type="ECO:0000313" key="2">
    <source>
        <dbReference type="EMBL" id="KAK3362460.1"/>
    </source>
</evidence>
<dbReference type="PANTHER" id="PTHR47332">
    <property type="entry name" value="SET DOMAIN-CONTAINING PROTEIN 5"/>
    <property type="match status" value="1"/>
</dbReference>
<dbReference type="AlphaFoldDB" id="A0AAJ0MJ62"/>